<accession>X0STS1</accession>
<dbReference type="AlphaFoldDB" id="X0STS1"/>
<comment type="caution">
    <text evidence="1">The sequence shown here is derived from an EMBL/GenBank/DDBJ whole genome shotgun (WGS) entry which is preliminary data.</text>
</comment>
<organism evidence="1">
    <name type="scientific">marine sediment metagenome</name>
    <dbReference type="NCBI Taxonomy" id="412755"/>
    <lineage>
        <taxon>unclassified sequences</taxon>
        <taxon>metagenomes</taxon>
        <taxon>ecological metagenomes</taxon>
    </lineage>
</organism>
<reference evidence="1" key="1">
    <citation type="journal article" date="2014" name="Front. Microbiol.">
        <title>High frequency of phylogenetically diverse reductive dehalogenase-homologous genes in deep subseafloor sedimentary metagenomes.</title>
        <authorList>
            <person name="Kawai M."/>
            <person name="Futagami T."/>
            <person name="Toyoda A."/>
            <person name="Takaki Y."/>
            <person name="Nishi S."/>
            <person name="Hori S."/>
            <person name="Arai W."/>
            <person name="Tsubouchi T."/>
            <person name="Morono Y."/>
            <person name="Uchiyama I."/>
            <person name="Ito T."/>
            <person name="Fujiyama A."/>
            <person name="Inagaki F."/>
            <person name="Takami H."/>
        </authorList>
    </citation>
    <scope>NUCLEOTIDE SEQUENCE</scope>
    <source>
        <strain evidence="1">Expedition CK06-06</strain>
    </source>
</reference>
<gene>
    <name evidence="1" type="ORF">S01H1_13862</name>
</gene>
<sequence length="60" mass="6523">MMRFSPFPLMFQGWFVTDATPAPTITSVTWTANPIIEGADAVCTVATGGGPVTAYLWEWN</sequence>
<proteinExistence type="predicted"/>
<feature type="non-terminal residue" evidence="1">
    <location>
        <position position="60"/>
    </location>
</feature>
<dbReference type="EMBL" id="BARS01007172">
    <property type="protein sequence ID" value="GAF79337.1"/>
    <property type="molecule type" value="Genomic_DNA"/>
</dbReference>
<name>X0STS1_9ZZZZ</name>
<evidence type="ECO:0000313" key="1">
    <source>
        <dbReference type="EMBL" id="GAF79337.1"/>
    </source>
</evidence>
<protein>
    <submittedName>
        <fullName evidence="1">Uncharacterized protein</fullName>
    </submittedName>
</protein>